<dbReference type="SUPFAM" id="SSF48452">
    <property type="entry name" value="TPR-like"/>
    <property type="match status" value="1"/>
</dbReference>
<dbReference type="EMBL" id="BMNA01000012">
    <property type="protein sequence ID" value="GGM13806.1"/>
    <property type="molecule type" value="Genomic_DNA"/>
</dbReference>
<evidence type="ECO:0000256" key="1">
    <source>
        <dbReference type="ARBA" id="ARBA00005820"/>
    </source>
</evidence>
<feature type="DNA-binding region" description="OmpR/PhoB-type" evidence="5">
    <location>
        <begin position="8"/>
        <end position="111"/>
    </location>
</feature>
<evidence type="ECO:0000256" key="4">
    <source>
        <dbReference type="ARBA" id="ARBA00023163"/>
    </source>
</evidence>
<reference evidence="7" key="1">
    <citation type="journal article" date="2014" name="Int. J. Syst. Evol. Microbiol.">
        <title>Complete genome sequence of Corynebacterium casei LMG S-19264T (=DSM 44701T), isolated from a smear-ripened cheese.</title>
        <authorList>
            <consortium name="US DOE Joint Genome Institute (JGI-PGF)"/>
            <person name="Walter F."/>
            <person name="Albersmeier A."/>
            <person name="Kalinowski J."/>
            <person name="Ruckert C."/>
        </authorList>
    </citation>
    <scope>NUCLEOTIDE SEQUENCE</scope>
    <source>
        <strain evidence="7">CGMCC 4.7308</strain>
    </source>
</reference>
<sequence length="313" mass="33338">MTFRERPRGGYRRAVQFRDLGPLRVESDGVPLRIAGRRLSTLLAVLVAHAGDAVPVDRLVEATWTGSPPVRAEAALDSLLWRLRRILDPDREARGPGEVLRTEPGGYRIVAGDREVDSRAFAAGAAGSASALRAGDPGAALEAADRALERWRGVPFDGIADAPWVASVRHRMDSVRLDVRETRIQALLDLGRPEQAASDVLPLLRDHPFRERLWAQRMLGLYRAGRQADALATFADARALLAAELGVRPGPELTGVHAAVLAQDPVLQGSGAQAVASGGGLAGPVRLPPRVAGCGAATTISRTSTTCWTGSRS</sequence>
<dbReference type="PROSITE" id="PS51755">
    <property type="entry name" value="OMPR_PHOB"/>
    <property type="match status" value="1"/>
</dbReference>
<dbReference type="SMART" id="SM01043">
    <property type="entry name" value="BTAD"/>
    <property type="match status" value="1"/>
</dbReference>
<comment type="similarity">
    <text evidence="1">Belongs to the AfsR/DnrI/RedD regulatory family.</text>
</comment>
<dbReference type="GO" id="GO:0006355">
    <property type="term" value="P:regulation of DNA-templated transcription"/>
    <property type="evidence" value="ECO:0007669"/>
    <property type="project" value="InterPro"/>
</dbReference>
<dbReference type="InterPro" id="IPR016032">
    <property type="entry name" value="Sig_transdc_resp-reg_C-effctor"/>
</dbReference>
<dbReference type="InterPro" id="IPR051677">
    <property type="entry name" value="AfsR-DnrI-RedD_regulator"/>
</dbReference>
<gene>
    <name evidence="7" type="ORF">GCM10011594_37120</name>
</gene>
<comment type="caution">
    <text evidence="7">The sequence shown here is derived from an EMBL/GenBank/DDBJ whole genome shotgun (WGS) entry which is preliminary data.</text>
</comment>
<dbReference type="Pfam" id="PF00486">
    <property type="entry name" value="Trans_reg_C"/>
    <property type="match status" value="1"/>
</dbReference>
<evidence type="ECO:0000313" key="8">
    <source>
        <dbReference type="Proteomes" id="UP000655208"/>
    </source>
</evidence>
<evidence type="ECO:0000256" key="3">
    <source>
        <dbReference type="ARBA" id="ARBA00023125"/>
    </source>
</evidence>
<dbReference type="SUPFAM" id="SSF46894">
    <property type="entry name" value="C-terminal effector domain of the bipartite response regulators"/>
    <property type="match status" value="1"/>
</dbReference>
<keyword evidence="2" id="KW-0805">Transcription regulation</keyword>
<dbReference type="Proteomes" id="UP000655208">
    <property type="component" value="Unassembled WGS sequence"/>
</dbReference>
<protein>
    <recommendedName>
        <fullName evidence="6">OmpR/PhoB-type domain-containing protein</fullName>
    </recommendedName>
</protein>
<evidence type="ECO:0000256" key="5">
    <source>
        <dbReference type="PROSITE-ProRule" id="PRU01091"/>
    </source>
</evidence>
<evidence type="ECO:0000313" key="7">
    <source>
        <dbReference type="EMBL" id="GGM13806.1"/>
    </source>
</evidence>
<dbReference type="InterPro" id="IPR011990">
    <property type="entry name" value="TPR-like_helical_dom_sf"/>
</dbReference>
<dbReference type="InterPro" id="IPR005158">
    <property type="entry name" value="BTAD"/>
</dbReference>
<dbReference type="InterPro" id="IPR001867">
    <property type="entry name" value="OmpR/PhoB-type_DNA-bd"/>
</dbReference>
<evidence type="ECO:0000256" key="2">
    <source>
        <dbReference type="ARBA" id="ARBA00023015"/>
    </source>
</evidence>
<evidence type="ECO:0000259" key="6">
    <source>
        <dbReference type="PROSITE" id="PS51755"/>
    </source>
</evidence>
<organism evidence="7 8">
    <name type="scientific">Nakamurella endophytica</name>
    <dbReference type="NCBI Taxonomy" id="1748367"/>
    <lineage>
        <taxon>Bacteria</taxon>
        <taxon>Bacillati</taxon>
        <taxon>Actinomycetota</taxon>
        <taxon>Actinomycetes</taxon>
        <taxon>Nakamurellales</taxon>
        <taxon>Nakamurellaceae</taxon>
        <taxon>Nakamurella</taxon>
    </lineage>
</organism>
<dbReference type="Gene3D" id="1.10.10.10">
    <property type="entry name" value="Winged helix-like DNA-binding domain superfamily/Winged helix DNA-binding domain"/>
    <property type="match status" value="1"/>
</dbReference>
<keyword evidence="4" id="KW-0804">Transcription</keyword>
<dbReference type="AlphaFoldDB" id="A0A917WL41"/>
<dbReference type="GO" id="GO:0003677">
    <property type="term" value="F:DNA binding"/>
    <property type="evidence" value="ECO:0007669"/>
    <property type="project" value="UniProtKB-UniRule"/>
</dbReference>
<proteinExistence type="inferred from homology"/>
<dbReference type="GO" id="GO:0000160">
    <property type="term" value="P:phosphorelay signal transduction system"/>
    <property type="evidence" value="ECO:0007669"/>
    <property type="project" value="InterPro"/>
</dbReference>
<dbReference type="PANTHER" id="PTHR35807">
    <property type="entry name" value="TRANSCRIPTIONAL REGULATOR REDD-RELATED"/>
    <property type="match status" value="1"/>
</dbReference>
<accession>A0A917WL41</accession>
<dbReference type="Gene3D" id="1.25.40.10">
    <property type="entry name" value="Tetratricopeptide repeat domain"/>
    <property type="match status" value="1"/>
</dbReference>
<reference evidence="7" key="2">
    <citation type="submission" date="2020-09" db="EMBL/GenBank/DDBJ databases">
        <authorList>
            <person name="Sun Q."/>
            <person name="Zhou Y."/>
        </authorList>
    </citation>
    <scope>NUCLEOTIDE SEQUENCE</scope>
    <source>
        <strain evidence="7">CGMCC 4.7308</strain>
    </source>
</reference>
<dbReference type="PANTHER" id="PTHR35807:SF1">
    <property type="entry name" value="TRANSCRIPTIONAL REGULATOR REDD"/>
    <property type="match status" value="1"/>
</dbReference>
<dbReference type="CDD" id="cd15831">
    <property type="entry name" value="BTAD"/>
    <property type="match status" value="1"/>
</dbReference>
<feature type="domain" description="OmpR/PhoB-type" evidence="6">
    <location>
        <begin position="8"/>
        <end position="111"/>
    </location>
</feature>
<dbReference type="Pfam" id="PF03704">
    <property type="entry name" value="BTAD"/>
    <property type="match status" value="1"/>
</dbReference>
<dbReference type="InterPro" id="IPR036388">
    <property type="entry name" value="WH-like_DNA-bd_sf"/>
</dbReference>
<name>A0A917WL41_9ACTN</name>
<dbReference type="SMART" id="SM00862">
    <property type="entry name" value="Trans_reg_C"/>
    <property type="match status" value="1"/>
</dbReference>
<keyword evidence="3 5" id="KW-0238">DNA-binding</keyword>
<keyword evidence="8" id="KW-1185">Reference proteome</keyword>